<dbReference type="EMBL" id="CALNXK010000018">
    <property type="protein sequence ID" value="CAH3105495.1"/>
    <property type="molecule type" value="Genomic_DNA"/>
</dbReference>
<dbReference type="Proteomes" id="UP001159405">
    <property type="component" value="Unassembled WGS sequence"/>
</dbReference>
<dbReference type="Gene3D" id="3.30.70.1820">
    <property type="entry name" value="L1 transposable element, RRM domain"/>
    <property type="match status" value="1"/>
</dbReference>
<keyword evidence="2" id="KW-1185">Reference proteome</keyword>
<sequence length="190" mass="21365">MGKPKKHQSSDAAADELNLETLKDEGELVSIATLKQMLDVQQSMLKTLFDSFISTVNARVDKLAGSVASLKASLEFTQKDVGDLSSLKSKLVGAEKDIVEIKNTVELQGNKIEYQENQSRRNNIRVFGIPESAGETWEMAETKVKDAIKEKLNIEVDIERAHRVERRNKKGKKVKTRRTVYLRRSFASDA</sequence>
<proteinExistence type="predicted"/>
<organism evidence="1 2">
    <name type="scientific">Porites lobata</name>
    <dbReference type="NCBI Taxonomy" id="104759"/>
    <lineage>
        <taxon>Eukaryota</taxon>
        <taxon>Metazoa</taxon>
        <taxon>Cnidaria</taxon>
        <taxon>Anthozoa</taxon>
        <taxon>Hexacorallia</taxon>
        <taxon>Scleractinia</taxon>
        <taxon>Fungiina</taxon>
        <taxon>Poritidae</taxon>
        <taxon>Porites</taxon>
    </lineage>
</organism>
<name>A0ABN8NH19_9CNID</name>
<evidence type="ECO:0000313" key="2">
    <source>
        <dbReference type="Proteomes" id="UP001159405"/>
    </source>
</evidence>
<protein>
    <submittedName>
        <fullName evidence="1">Uncharacterized protein</fullName>
    </submittedName>
</protein>
<comment type="caution">
    <text evidence="1">The sequence shown here is derived from an EMBL/GenBank/DDBJ whole genome shotgun (WGS) entry which is preliminary data.</text>
</comment>
<evidence type="ECO:0000313" key="1">
    <source>
        <dbReference type="EMBL" id="CAH3105495.1"/>
    </source>
</evidence>
<reference evidence="1 2" key="1">
    <citation type="submission" date="2022-05" db="EMBL/GenBank/DDBJ databases">
        <authorList>
            <consortium name="Genoscope - CEA"/>
            <person name="William W."/>
        </authorList>
    </citation>
    <scope>NUCLEOTIDE SEQUENCE [LARGE SCALE GENOMIC DNA]</scope>
</reference>
<gene>
    <name evidence="1" type="ORF">PLOB_00013702</name>
</gene>
<accession>A0ABN8NH19</accession>